<dbReference type="AlphaFoldDB" id="A0A135HZ71"/>
<sequence>MMYIAADGHNVGKEQRCRLFLERIAIRRDFSRSRFGSRPRKLARSISPVLDGISHIQQTFALMSEDE</sequence>
<dbReference type="Proteomes" id="UP000070107">
    <property type="component" value="Unassembled WGS sequence"/>
</dbReference>
<organism evidence="1 2">
    <name type="scientific">Paramesorhizobium deserti</name>
    <dbReference type="NCBI Taxonomy" id="1494590"/>
    <lineage>
        <taxon>Bacteria</taxon>
        <taxon>Pseudomonadati</taxon>
        <taxon>Pseudomonadota</taxon>
        <taxon>Alphaproteobacteria</taxon>
        <taxon>Hyphomicrobiales</taxon>
        <taxon>Phyllobacteriaceae</taxon>
        <taxon>Paramesorhizobium</taxon>
    </lineage>
</organism>
<evidence type="ECO:0000313" key="2">
    <source>
        <dbReference type="Proteomes" id="UP000070107"/>
    </source>
</evidence>
<dbReference type="EMBL" id="LNTU01000001">
    <property type="protein sequence ID" value="KXF78479.1"/>
    <property type="molecule type" value="Genomic_DNA"/>
</dbReference>
<comment type="caution">
    <text evidence="1">The sequence shown here is derived from an EMBL/GenBank/DDBJ whole genome shotgun (WGS) entry which is preliminary data.</text>
</comment>
<protein>
    <submittedName>
        <fullName evidence="1">Uncharacterized protein</fullName>
    </submittedName>
</protein>
<accession>A0A135HZ71</accession>
<proteinExistence type="predicted"/>
<name>A0A135HZ71_9HYPH</name>
<keyword evidence="2" id="KW-1185">Reference proteome</keyword>
<dbReference type="STRING" id="1494590.ATN84_01395"/>
<reference evidence="1 2" key="1">
    <citation type="submission" date="2015-11" db="EMBL/GenBank/DDBJ databases">
        <title>Draft genome sequence of Paramesorhizobium deserti A-3-E, a strain highly resistant to diverse beta-lactam antibiotics.</title>
        <authorList>
            <person name="Lv R."/>
            <person name="Yang X."/>
            <person name="Fang N."/>
            <person name="Guo J."/>
            <person name="Luo X."/>
            <person name="Peng F."/>
            <person name="Yang R."/>
            <person name="Cui Y."/>
            <person name="Fang C."/>
            <person name="Song Y."/>
        </authorList>
    </citation>
    <scope>NUCLEOTIDE SEQUENCE [LARGE SCALE GENOMIC DNA]</scope>
    <source>
        <strain evidence="1 2">A-3-E</strain>
    </source>
</reference>
<gene>
    <name evidence="1" type="ORF">ATN84_01395</name>
</gene>
<evidence type="ECO:0000313" key="1">
    <source>
        <dbReference type="EMBL" id="KXF78479.1"/>
    </source>
</evidence>